<dbReference type="EMBL" id="QJPH01000552">
    <property type="protein sequence ID" value="PZN70531.1"/>
    <property type="molecule type" value="Genomic_DNA"/>
</dbReference>
<reference evidence="1 2" key="1">
    <citation type="journal article" date="2018" name="Aquat. Microb. Ecol.">
        <title>Gammaproteobacterial methanotrophs dominate.</title>
        <authorList>
            <person name="Rissanen A.J."/>
            <person name="Saarenheimo J."/>
            <person name="Tiirola M."/>
            <person name="Peura S."/>
            <person name="Aalto S.L."/>
            <person name="Karvinen A."/>
            <person name="Nykanen H."/>
        </authorList>
    </citation>
    <scope>NUCLEOTIDE SEQUENCE [LARGE SCALE GENOMIC DNA]</scope>
    <source>
        <strain evidence="1">AMbin10</strain>
    </source>
</reference>
<proteinExistence type="predicted"/>
<name>A0A2W4QE17_9GAMM</name>
<evidence type="ECO:0000313" key="1">
    <source>
        <dbReference type="EMBL" id="PZN70531.1"/>
    </source>
</evidence>
<evidence type="ECO:0000313" key="2">
    <source>
        <dbReference type="Proteomes" id="UP000249396"/>
    </source>
</evidence>
<protein>
    <submittedName>
        <fullName evidence="1">Uncharacterized protein</fullName>
    </submittedName>
</protein>
<organism evidence="1 2">
    <name type="scientific">Candidatus Methylumidiphilus alinenensis</name>
    <dbReference type="NCBI Taxonomy" id="2202197"/>
    <lineage>
        <taxon>Bacteria</taxon>
        <taxon>Pseudomonadati</taxon>
        <taxon>Pseudomonadota</taxon>
        <taxon>Gammaproteobacteria</taxon>
        <taxon>Methylococcales</taxon>
        <taxon>Candidatus Methylumidiphilus</taxon>
    </lineage>
</organism>
<comment type="caution">
    <text evidence="1">The sequence shown here is derived from an EMBL/GenBank/DDBJ whole genome shotgun (WGS) entry which is preliminary data.</text>
</comment>
<dbReference type="AlphaFoldDB" id="A0A2W4QE17"/>
<gene>
    <name evidence="1" type="ORF">DM484_28300</name>
</gene>
<dbReference type="Proteomes" id="UP000249396">
    <property type="component" value="Unassembled WGS sequence"/>
</dbReference>
<accession>A0A2W4QE17</accession>
<sequence length="239" mass="26697">MKNIFEHQLSDGALPFLPSDEDQKKWVKPAWVIHNAAMVNYYPTILSLIKRGVSLPSPDALEAFALHAAEGPCEVDPQAFLADISDNDKCVTNLDRALAYYWAVLDLLRQGRELPDLNGLMAYARLTDAIQDAAQEPTRQVEFDLNGLMAYWQVELPGKNLEPLLKHLRFMAVKVADLVYAASLKPGLEESGSEEITTHGVRFALSEQLGELMEHCNRSVSLCMEAADEPSTRQLDDRD</sequence>